<evidence type="ECO:0000256" key="2">
    <source>
        <dbReference type="SAM" id="Phobius"/>
    </source>
</evidence>
<keyword evidence="4" id="KW-1185">Reference proteome</keyword>
<reference evidence="3 4" key="1">
    <citation type="submission" date="2024-01" db="EMBL/GenBank/DDBJ databases">
        <title>Genome assemblies of Stephania.</title>
        <authorList>
            <person name="Yang L."/>
        </authorList>
    </citation>
    <scope>NUCLEOTIDE SEQUENCE [LARGE SCALE GENOMIC DNA]</scope>
    <source>
        <strain evidence="3">QJT</strain>
        <tissue evidence="3">Leaf</tissue>
    </source>
</reference>
<evidence type="ECO:0000313" key="4">
    <source>
        <dbReference type="Proteomes" id="UP001417504"/>
    </source>
</evidence>
<accession>A0AAP0EDK1</accession>
<dbReference type="AlphaFoldDB" id="A0AAP0EDK1"/>
<dbReference type="Proteomes" id="UP001417504">
    <property type="component" value="Unassembled WGS sequence"/>
</dbReference>
<evidence type="ECO:0000313" key="3">
    <source>
        <dbReference type="EMBL" id="KAK9091249.1"/>
    </source>
</evidence>
<evidence type="ECO:0000256" key="1">
    <source>
        <dbReference type="SAM" id="MobiDB-lite"/>
    </source>
</evidence>
<protein>
    <submittedName>
        <fullName evidence="3">Uncharacterized protein</fullName>
    </submittedName>
</protein>
<name>A0AAP0EDK1_9MAGN</name>
<feature type="transmembrane region" description="Helical" evidence="2">
    <location>
        <begin position="119"/>
        <end position="139"/>
    </location>
</feature>
<organism evidence="3 4">
    <name type="scientific">Stephania japonica</name>
    <dbReference type="NCBI Taxonomy" id="461633"/>
    <lineage>
        <taxon>Eukaryota</taxon>
        <taxon>Viridiplantae</taxon>
        <taxon>Streptophyta</taxon>
        <taxon>Embryophyta</taxon>
        <taxon>Tracheophyta</taxon>
        <taxon>Spermatophyta</taxon>
        <taxon>Magnoliopsida</taxon>
        <taxon>Ranunculales</taxon>
        <taxon>Menispermaceae</taxon>
        <taxon>Menispermoideae</taxon>
        <taxon>Cissampelideae</taxon>
        <taxon>Stephania</taxon>
    </lineage>
</organism>
<comment type="caution">
    <text evidence="3">The sequence shown here is derived from an EMBL/GenBank/DDBJ whole genome shotgun (WGS) entry which is preliminary data.</text>
</comment>
<dbReference type="PANTHER" id="PTHR36004">
    <property type="entry name" value="AT-RICH INTERACTIVE DOMAIN PROTEIN"/>
    <property type="match status" value="1"/>
</dbReference>
<feature type="compositionally biased region" description="Basic and acidic residues" evidence="1">
    <location>
        <begin position="62"/>
        <end position="80"/>
    </location>
</feature>
<keyword evidence="2" id="KW-1133">Transmembrane helix</keyword>
<keyword evidence="2" id="KW-0472">Membrane</keyword>
<gene>
    <name evidence="3" type="ORF">Sjap_024426</name>
</gene>
<dbReference type="EMBL" id="JBBNAE010000010">
    <property type="protein sequence ID" value="KAK9091249.1"/>
    <property type="molecule type" value="Genomic_DNA"/>
</dbReference>
<feature type="region of interest" description="Disordered" evidence="1">
    <location>
        <begin position="1"/>
        <end position="80"/>
    </location>
</feature>
<sequence>MASLHFTPNPAKPHFTNRPNTPPLHPQLISLTSRSSHVAGARKISRTGRFDSKNRRGGTTTTKEEEQSSEMKEFDGDTERDLGVGGEIDDGFVMPDLPGKDPDFWEGPQWDGFGFFVQYLWAFGIVFAVIACGIAVATYNEAQQILRRLPPTKSQHNLNSCLKNQKDPAQMFLRGIRLKRHLV</sequence>
<proteinExistence type="predicted"/>
<keyword evidence="2" id="KW-0812">Transmembrane</keyword>
<dbReference type="PANTHER" id="PTHR36004:SF1">
    <property type="entry name" value="AT-RICH INTERACTIVE DOMAIN PROTEIN"/>
    <property type="match status" value="1"/>
</dbReference>